<accession>A0A5S4VBN7</accession>
<proteinExistence type="predicted"/>
<feature type="transmembrane region" description="Helical" evidence="6">
    <location>
        <begin position="82"/>
        <end position="98"/>
    </location>
</feature>
<feature type="transmembrane region" description="Helical" evidence="6">
    <location>
        <begin position="178"/>
        <end position="195"/>
    </location>
</feature>
<feature type="compositionally biased region" description="Basic and acidic residues" evidence="5">
    <location>
        <begin position="29"/>
        <end position="39"/>
    </location>
</feature>
<evidence type="ECO:0000256" key="4">
    <source>
        <dbReference type="ARBA" id="ARBA00023136"/>
    </source>
</evidence>
<protein>
    <recommendedName>
        <fullName evidence="9">Isoprenylcysteine carboxylmethyltransferase family protein</fullName>
    </recommendedName>
</protein>
<dbReference type="GO" id="GO:0012505">
    <property type="term" value="C:endomembrane system"/>
    <property type="evidence" value="ECO:0007669"/>
    <property type="project" value="UniProtKB-SubCell"/>
</dbReference>
<feature type="transmembrane region" description="Helical" evidence="6">
    <location>
        <begin position="150"/>
        <end position="172"/>
    </location>
</feature>
<dbReference type="AlphaFoldDB" id="A0A5S4VBN7"/>
<keyword evidence="2 6" id="KW-0812">Transmembrane</keyword>
<keyword evidence="4 6" id="KW-0472">Membrane</keyword>
<evidence type="ECO:0000256" key="5">
    <source>
        <dbReference type="SAM" id="MobiDB-lite"/>
    </source>
</evidence>
<feature type="compositionally biased region" description="Basic and acidic residues" evidence="5">
    <location>
        <begin position="55"/>
        <end position="65"/>
    </location>
</feature>
<organism evidence="7 8">
    <name type="scientific">Agromyces mariniharenae</name>
    <dbReference type="NCBI Taxonomy" id="2604423"/>
    <lineage>
        <taxon>Bacteria</taxon>
        <taxon>Bacillati</taxon>
        <taxon>Actinomycetota</taxon>
        <taxon>Actinomycetes</taxon>
        <taxon>Micrococcales</taxon>
        <taxon>Microbacteriaceae</taxon>
        <taxon>Agromyces</taxon>
    </lineage>
</organism>
<evidence type="ECO:0000313" key="8">
    <source>
        <dbReference type="Proteomes" id="UP000325243"/>
    </source>
</evidence>
<evidence type="ECO:0000256" key="3">
    <source>
        <dbReference type="ARBA" id="ARBA00022989"/>
    </source>
</evidence>
<sequence length="225" mass="24993">MPKCRSAAVPELRTAALPNSRSAQVPKCRGTEVPKRAEGRAPGSRFRGASSRHSNGRDRLRTRTREEDGVVDARVRWDRGNWLVWAQFALFLLLLLPGDPLWSATWITVLAALLVAAGLGVAVAGFAVLGRDLVVWVAPKPDAPLRTDGIYRLTRNPIYLGLMIAAAGWVLWRARIELVVVWLLLCVVLVIKAHVEQRRLLDAFGDDYLAYAERTPLLLFGRGIR</sequence>
<dbReference type="InterPro" id="IPR007318">
    <property type="entry name" value="Phopholipid_MeTrfase"/>
</dbReference>
<keyword evidence="3 6" id="KW-1133">Transmembrane helix</keyword>
<evidence type="ECO:0008006" key="9">
    <source>
        <dbReference type="Google" id="ProtNLM"/>
    </source>
</evidence>
<comment type="caution">
    <text evidence="7">The sequence shown here is derived from an EMBL/GenBank/DDBJ whole genome shotgun (WGS) entry which is preliminary data.</text>
</comment>
<evidence type="ECO:0000313" key="7">
    <source>
        <dbReference type="EMBL" id="TYL54060.1"/>
    </source>
</evidence>
<comment type="subcellular location">
    <subcellularLocation>
        <location evidence="1">Endomembrane system</location>
        <topology evidence="1">Multi-pass membrane protein</topology>
    </subcellularLocation>
</comment>
<evidence type="ECO:0000256" key="1">
    <source>
        <dbReference type="ARBA" id="ARBA00004127"/>
    </source>
</evidence>
<keyword evidence="8" id="KW-1185">Reference proteome</keyword>
<evidence type="ECO:0000256" key="2">
    <source>
        <dbReference type="ARBA" id="ARBA00022692"/>
    </source>
</evidence>
<reference evidence="7 8" key="1">
    <citation type="submission" date="2019-08" db="EMBL/GenBank/DDBJ databases">
        <authorList>
            <person name="Hu J."/>
        </authorList>
    </citation>
    <scope>NUCLEOTIDE SEQUENCE [LARGE SCALE GENOMIC DNA]</scope>
    <source>
        <strain evidence="7 8">NEAU-184</strain>
    </source>
</reference>
<dbReference type="Pfam" id="PF04191">
    <property type="entry name" value="PEMT"/>
    <property type="match status" value="1"/>
</dbReference>
<name>A0A5S4VBN7_9MICO</name>
<dbReference type="EMBL" id="VSSB01000001">
    <property type="protein sequence ID" value="TYL54060.1"/>
    <property type="molecule type" value="Genomic_DNA"/>
</dbReference>
<feature type="transmembrane region" description="Helical" evidence="6">
    <location>
        <begin position="104"/>
        <end position="129"/>
    </location>
</feature>
<feature type="region of interest" description="Disordered" evidence="5">
    <location>
        <begin position="15"/>
        <end position="65"/>
    </location>
</feature>
<dbReference type="Proteomes" id="UP000325243">
    <property type="component" value="Unassembled WGS sequence"/>
</dbReference>
<gene>
    <name evidence="7" type="ORF">FYC51_10740</name>
</gene>
<dbReference type="Gene3D" id="1.20.120.1630">
    <property type="match status" value="1"/>
</dbReference>
<evidence type="ECO:0000256" key="6">
    <source>
        <dbReference type="SAM" id="Phobius"/>
    </source>
</evidence>